<proteinExistence type="predicted"/>
<dbReference type="InterPro" id="IPR046733">
    <property type="entry name" value="DUF6625"/>
</dbReference>
<organism evidence="3 4">
    <name type="scientific">Cyclotella atomus</name>
    <dbReference type="NCBI Taxonomy" id="382360"/>
    <lineage>
        <taxon>Eukaryota</taxon>
        <taxon>Sar</taxon>
        <taxon>Stramenopiles</taxon>
        <taxon>Ochrophyta</taxon>
        <taxon>Bacillariophyta</taxon>
        <taxon>Coscinodiscophyceae</taxon>
        <taxon>Thalassiosirophycidae</taxon>
        <taxon>Stephanodiscales</taxon>
        <taxon>Stephanodiscaceae</taxon>
        <taxon>Cyclotella</taxon>
    </lineage>
</organism>
<feature type="compositionally biased region" description="Acidic residues" evidence="1">
    <location>
        <begin position="875"/>
        <end position="888"/>
    </location>
</feature>
<feature type="region of interest" description="Disordered" evidence="1">
    <location>
        <begin position="859"/>
        <end position="891"/>
    </location>
</feature>
<dbReference type="Pfam" id="PF20330">
    <property type="entry name" value="DUF6625"/>
    <property type="match status" value="1"/>
</dbReference>
<name>A0ABD3NUU7_9STRA</name>
<dbReference type="Proteomes" id="UP001530400">
    <property type="component" value="Unassembled WGS sequence"/>
</dbReference>
<keyword evidence="2" id="KW-0472">Membrane</keyword>
<accession>A0ABD3NUU7</accession>
<feature type="region of interest" description="Disordered" evidence="1">
    <location>
        <begin position="1"/>
        <end position="22"/>
    </location>
</feature>
<sequence length="1085" mass="121729">MHATKPSRVKAGHGRPSRSPPLKQVIDNLLTQLTRQQPTPATYATISFLSVGLIYLLFAALHTQVPPSHSGSNVEVSDLIHQKSDVAAMGLRYANLPKNRLAIVIPYLAPEAGAPTFPPYFELFAMSAAGSAQDIDYLIFHCFIPPNLLPDENDLPSNVKLIDLNTKDDKDNGSGCDMAKLFTRVTDERQKHNQMKMPLNKLQSMLSRQIIHLPYILVEYKPAFGHIFADYLKEYSHWGYSDIDVVFGDMSRWIDHDEWTDYDIVTYGFGDQDKLYLRGQFTFHRNDPKYINQLWRGCKYLSEMDVRYANVNTVKFESAEGCYSQAVITKKDVKVKYAVKAFSDVREDSPVYAHGMYLSLGSPPSMTFSSYNEKSVLYTASTKQSGNELLSLSPNWFEDHSKYSLYSKRDLPLQEYVGKKSQVQTYRTLYNEGDHTASKVKCMYWAPKEYQMDLCTIEGTVGSSYVVTLEDGVLYKQQFVLRANVFPKGIKSFPFFHFQEWKRTYRTTQLLPSHNIRHFSSSSSPVSGLIITKEGALPMFASSPSGWKGHNHLKWPRSKVSSDWAKLDTGATASQPSKRRFCLSSSPKSNPKGAMTCEISAAWPRASTNKFSLEDDVSVNIVRSPAAKTKTTVRGKRETTSASWWDDRLIDANNDVTLALTLQISVSQMKEKSVLENLLAVADSNIFIWGGRQPSVLLIYLDSSVKDKALLETTVALITRTFGESATSTHLQNCLVAILDSNEPTVSRKALMNMAANAAPTRWIVTGLELERGLVLSQEASLYAMREAKVHADLRGHIFVIPQFASKRDDARIVKNNMPEGRLIFSSIGADLLPTIKGKQSMSSNLSDYDCVKCPDDNEEEAVDQKEGLGAGEAITDDVESEEAETDDQQNRRHLTDITSYADKNVEEQIEDLWWDLSVSEVYGTPGGFNGQTDSSVDAVAKMHDHLEVSLIALLDRKEPRLDYLRYFDKSPILMIDRLGPSEEMMTLDLAPEVEEFGGRCFNLLRLAQLAVLDYRISVLPGSFAASYPKTRTSLCPDAFSKNTDSLKCDCDVGSEAVIHELLLDEVKRPGKVTVLKDFDTRQTK</sequence>
<feature type="compositionally biased region" description="Basic residues" evidence="1">
    <location>
        <begin position="1"/>
        <end position="16"/>
    </location>
</feature>
<evidence type="ECO:0000256" key="1">
    <source>
        <dbReference type="SAM" id="MobiDB-lite"/>
    </source>
</evidence>
<keyword evidence="4" id="KW-1185">Reference proteome</keyword>
<dbReference type="AlphaFoldDB" id="A0ABD3NUU7"/>
<dbReference type="EMBL" id="JALLPJ020000945">
    <property type="protein sequence ID" value="KAL3779251.1"/>
    <property type="molecule type" value="Genomic_DNA"/>
</dbReference>
<feature type="transmembrane region" description="Helical" evidence="2">
    <location>
        <begin position="41"/>
        <end position="61"/>
    </location>
</feature>
<protein>
    <submittedName>
        <fullName evidence="3">Uncharacterized protein</fullName>
    </submittedName>
</protein>
<evidence type="ECO:0000256" key="2">
    <source>
        <dbReference type="SAM" id="Phobius"/>
    </source>
</evidence>
<gene>
    <name evidence="3" type="ORF">ACHAWO_005739</name>
</gene>
<evidence type="ECO:0000313" key="4">
    <source>
        <dbReference type="Proteomes" id="UP001530400"/>
    </source>
</evidence>
<reference evidence="3 4" key="1">
    <citation type="submission" date="2024-10" db="EMBL/GenBank/DDBJ databases">
        <title>Updated reference genomes for cyclostephanoid diatoms.</title>
        <authorList>
            <person name="Roberts W.R."/>
            <person name="Alverson A.J."/>
        </authorList>
    </citation>
    <scope>NUCLEOTIDE SEQUENCE [LARGE SCALE GENOMIC DNA]</scope>
    <source>
        <strain evidence="3 4">AJA010-31</strain>
    </source>
</reference>
<comment type="caution">
    <text evidence="3">The sequence shown here is derived from an EMBL/GenBank/DDBJ whole genome shotgun (WGS) entry which is preliminary data.</text>
</comment>
<keyword evidence="2" id="KW-1133">Transmembrane helix</keyword>
<evidence type="ECO:0000313" key="3">
    <source>
        <dbReference type="EMBL" id="KAL3779251.1"/>
    </source>
</evidence>
<keyword evidence="2" id="KW-0812">Transmembrane</keyword>